<reference evidence="1" key="1">
    <citation type="submission" date="2018-01" db="EMBL/GenBank/DDBJ databases">
        <authorList>
            <person name="Clerissi C."/>
        </authorList>
    </citation>
    <scope>NUCLEOTIDE SEQUENCE</scope>
    <source>
        <strain evidence="1">Cupriavidus oxalaticus LMG 2235</strain>
    </source>
</reference>
<dbReference type="Proteomes" id="UP000256862">
    <property type="component" value="Chromosome CO2235"/>
</dbReference>
<accession>A0A375G5L2</accession>
<protein>
    <submittedName>
        <fullName evidence="1">Uncharacterized protein</fullName>
    </submittedName>
</protein>
<proteinExistence type="predicted"/>
<organism evidence="1">
    <name type="scientific">Cupriavidus oxalaticus</name>
    <dbReference type="NCBI Taxonomy" id="96344"/>
    <lineage>
        <taxon>Bacteria</taxon>
        <taxon>Pseudomonadati</taxon>
        <taxon>Pseudomonadota</taxon>
        <taxon>Betaproteobacteria</taxon>
        <taxon>Burkholderiales</taxon>
        <taxon>Burkholderiaceae</taxon>
        <taxon>Cupriavidus</taxon>
    </lineage>
</organism>
<dbReference type="EMBL" id="OGUS01000120">
    <property type="protein sequence ID" value="SPC14037.1"/>
    <property type="molecule type" value="Genomic_DNA"/>
</dbReference>
<dbReference type="AlphaFoldDB" id="A0A375G5L2"/>
<gene>
    <name evidence="1" type="ORF">CO2235_20027</name>
</gene>
<sequence>MPTVAGKVSAKLLPLRGAVGRRVVVRVWSADKTAFTQSLLSHPAVGLPGHAPRVSVRAAAALQHILALQPGEC</sequence>
<comment type="caution">
    <text evidence="1">The sequence shown here is derived from an EMBL/GenBank/DDBJ whole genome shotgun (WGS) entry which is preliminary data.</text>
</comment>
<evidence type="ECO:0000313" key="1">
    <source>
        <dbReference type="EMBL" id="SPC14037.1"/>
    </source>
</evidence>
<name>A0A375G5L2_9BURK</name>